<evidence type="ECO:0000313" key="3">
    <source>
        <dbReference type="EnsemblMetazoa" id="PPA11675.1"/>
    </source>
</evidence>
<dbReference type="InterPro" id="IPR000504">
    <property type="entry name" value="RRM_dom"/>
</dbReference>
<dbReference type="Gene3D" id="3.30.70.330">
    <property type="match status" value="1"/>
</dbReference>
<keyword evidence="1" id="KW-0694">RNA-binding</keyword>
<name>A0A454Y0D1_PRIPA</name>
<dbReference type="PANTHER" id="PTHR23236:SF12">
    <property type="entry name" value="EUKARYOTIC INITIATION FACTOR 4B-RELATED"/>
    <property type="match status" value="1"/>
</dbReference>
<organism evidence="3 4">
    <name type="scientific">Pristionchus pacificus</name>
    <name type="common">Parasitic nematode worm</name>
    <dbReference type="NCBI Taxonomy" id="54126"/>
    <lineage>
        <taxon>Eukaryota</taxon>
        <taxon>Metazoa</taxon>
        <taxon>Ecdysozoa</taxon>
        <taxon>Nematoda</taxon>
        <taxon>Chromadorea</taxon>
        <taxon>Rhabditida</taxon>
        <taxon>Rhabditina</taxon>
        <taxon>Diplogasteromorpha</taxon>
        <taxon>Diplogasteroidea</taxon>
        <taxon>Neodiplogasteridae</taxon>
        <taxon>Pristionchus</taxon>
    </lineage>
</organism>
<dbReference type="GO" id="GO:0005634">
    <property type="term" value="C:nucleus"/>
    <property type="evidence" value="ECO:0000318"/>
    <property type="project" value="GO_Central"/>
</dbReference>
<dbReference type="InterPro" id="IPR035979">
    <property type="entry name" value="RBD_domain_sf"/>
</dbReference>
<evidence type="ECO:0000256" key="1">
    <source>
        <dbReference type="ARBA" id="ARBA00022884"/>
    </source>
</evidence>
<dbReference type="Proteomes" id="UP000005239">
    <property type="component" value="Unassembled WGS sequence"/>
</dbReference>
<dbReference type="Pfam" id="PF00076">
    <property type="entry name" value="RRM_1"/>
    <property type="match status" value="1"/>
</dbReference>
<dbReference type="SUPFAM" id="SSF54928">
    <property type="entry name" value="RNA-binding domain, RBD"/>
    <property type="match status" value="1"/>
</dbReference>
<keyword evidence="4" id="KW-1185">Reference proteome</keyword>
<reference evidence="4" key="1">
    <citation type="journal article" date="2008" name="Nat. Genet.">
        <title>The Pristionchus pacificus genome provides a unique perspective on nematode lifestyle and parasitism.</title>
        <authorList>
            <person name="Dieterich C."/>
            <person name="Clifton S.W."/>
            <person name="Schuster L.N."/>
            <person name="Chinwalla A."/>
            <person name="Delehaunty K."/>
            <person name="Dinkelacker I."/>
            <person name="Fulton L."/>
            <person name="Fulton R."/>
            <person name="Godfrey J."/>
            <person name="Minx P."/>
            <person name="Mitreva M."/>
            <person name="Roeseler W."/>
            <person name="Tian H."/>
            <person name="Witte H."/>
            <person name="Yang S.P."/>
            <person name="Wilson R.K."/>
            <person name="Sommer R.J."/>
        </authorList>
    </citation>
    <scope>NUCLEOTIDE SEQUENCE [LARGE SCALE GENOMIC DNA]</scope>
    <source>
        <strain evidence="4">PS312</strain>
    </source>
</reference>
<gene>
    <name evidence="3" type="primary">WBGene00101229</name>
</gene>
<dbReference type="PANTHER" id="PTHR23236">
    <property type="entry name" value="EUKARYOTIC TRANSLATION INITIATION FACTOR 4B/4H"/>
    <property type="match status" value="1"/>
</dbReference>
<dbReference type="SMART" id="SM00360">
    <property type="entry name" value="RRM"/>
    <property type="match status" value="1"/>
</dbReference>
<dbReference type="PROSITE" id="PS50102">
    <property type="entry name" value="RRM"/>
    <property type="match status" value="1"/>
</dbReference>
<accession>A0A454Y0D1</accession>
<dbReference type="OMA" id="TRVTIQC"/>
<dbReference type="AlphaFoldDB" id="A0A454Y0D1"/>
<reference evidence="3" key="2">
    <citation type="submission" date="2022-06" db="UniProtKB">
        <authorList>
            <consortium name="EnsemblMetazoa"/>
        </authorList>
    </citation>
    <scope>IDENTIFICATION</scope>
    <source>
        <strain evidence="3">PS312</strain>
    </source>
</reference>
<sequence length="206" mass="22324">MSTVNMSTAENTVADNNSSSAEMMTEEELQRKLDEINEEQALARVQSWVDTSLDDSKDSTGASAVAMSAEEKAAADGRSVYVGNVDYSCTAEELEGHFHGCGSVTRVTIQCDKFTRHPKGFAYVEFSDAEGRDNAIAMNDSLLKGRQIKVVEKRTNRPGISTTNRGGRGGGRGRGRVIYVPVYAGGRGARGMMRGMRGMRGRGRPM</sequence>
<feature type="region of interest" description="Disordered" evidence="2">
    <location>
        <begin position="1"/>
        <end position="28"/>
    </location>
</feature>
<proteinExistence type="predicted"/>
<feature type="compositionally biased region" description="Polar residues" evidence="2">
    <location>
        <begin position="1"/>
        <end position="22"/>
    </location>
</feature>
<accession>A0A8R1YHC9</accession>
<dbReference type="GO" id="GO:0008143">
    <property type="term" value="F:poly(A) binding"/>
    <property type="evidence" value="ECO:0000318"/>
    <property type="project" value="GO_Central"/>
</dbReference>
<protein>
    <submittedName>
        <fullName evidence="3">Pabp-2</fullName>
    </submittedName>
</protein>
<dbReference type="OrthoDB" id="4726at2759"/>
<evidence type="ECO:0000256" key="2">
    <source>
        <dbReference type="SAM" id="MobiDB-lite"/>
    </source>
</evidence>
<dbReference type="EnsemblMetazoa" id="PPA11675.1">
    <property type="protein sequence ID" value="PPA11675.1"/>
    <property type="gene ID" value="WBGene00101229"/>
</dbReference>
<dbReference type="InterPro" id="IPR012677">
    <property type="entry name" value="Nucleotide-bd_a/b_plait_sf"/>
</dbReference>
<evidence type="ECO:0000313" key="4">
    <source>
        <dbReference type="Proteomes" id="UP000005239"/>
    </source>
</evidence>